<protein>
    <submittedName>
        <fullName evidence="10">Cobalt/magnesium transport protein CorA</fullName>
    </submittedName>
</protein>
<keyword evidence="11" id="KW-1185">Reference proteome</keyword>
<dbReference type="GO" id="GO:0050897">
    <property type="term" value="F:cobalt ion binding"/>
    <property type="evidence" value="ECO:0007669"/>
    <property type="project" value="TreeGrafter"/>
</dbReference>
<evidence type="ECO:0000256" key="6">
    <source>
        <dbReference type="ARBA" id="ARBA00022989"/>
    </source>
</evidence>
<dbReference type="OrthoDB" id="9803416at2"/>
<reference evidence="10 11" key="1">
    <citation type="submission" date="2019-10" db="EMBL/GenBank/DDBJ databases">
        <title>Actinomadura rubteroloni sp. nov. and Actinomadura macrotermitis sp. nov., isolated from the gut of fungus growing-termite Macrotermes natalensis.</title>
        <authorList>
            <person name="Benndorf R."/>
            <person name="Martin K."/>
            <person name="Kuefner M."/>
            <person name="De Beer W."/>
            <person name="Kaster A.-K."/>
            <person name="Vollmers J."/>
            <person name="Poulsen M."/>
            <person name="Beemelmanns C."/>
        </authorList>
    </citation>
    <scope>NUCLEOTIDE SEQUENCE [LARGE SCALE GENOMIC DNA]</scope>
    <source>
        <strain evidence="10 11">RB68</strain>
    </source>
</reference>
<comment type="caution">
    <text evidence="10">The sequence shown here is derived from an EMBL/GenBank/DDBJ whole genome shotgun (WGS) entry which is preliminary data.</text>
</comment>
<evidence type="ECO:0000256" key="1">
    <source>
        <dbReference type="ARBA" id="ARBA00004651"/>
    </source>
</evidence>
<dbReference type="InterPro" id="IPR002523">
    <property type="entry name" value="MgTranspt_CorA/ZnTranspt_ZntB"/>
</dbReference>
<dbReference type="PANTHER" id="PTHR46494:SF1">
    <property type="entry name" value="CORA FAMILY METAL ION TRANSPORTER (EUROFUNG)"/>
    <property type="match status" value="1"/>
</dbReference>
<accession>A0A7K0BS64</accession>
<dbReference type="GO" id="GO:0015087">
    <property type="term" value="F:cobalt ion transmembrane transporter activity"/>
    <property type="evidence" value="ECO:0007669"/>
    <property type="project" value="TreeGrafter"/>
</dbReference>
<dbReference type="Proteomes" id="UP000487268">
    <property type="component" value="Unassembled WGS sequence"/>
</dbReference>
<feature type="transmembrane region" description="Helical" evidence="9">
    <location>
        <begin position="319"/>
        <end position="339"/>
    </location>
</feature>
<dbReference type="CDD" id="cd12822">
    <property type="entry name" value="TmCorA-like"/>
    <property type="match status" value="1"/>
</dbReference>
<organism evidence="10 11">
    <name type="scientific">Actinomadura macrotermitis</name>
    <dbReference type="NCBI Taxonomy" id="2585200"/>
    <lineage>
        <taxon>Bacteria</taxon>
        <taxon>Bacillati</taxon>
        <taxon>Actinomycetota</taxon>
        <taxon>Actinomycetes</taxon>
        <taxon>Streptosporangiales</taxon>
        <taxon>Thermomonosporaceae</taxon>
        <taxon>Actinomadura</taxon>
    </lineage>
</organism>
<name>A0A7K0BS64_9ACTN</name>
<evidence type="ECO:0000256" key="2">
    <source>
        <dbReference type="ARBA" id="ARBA00009765"/>
    </source>
</evidence>
<dbReference type="AlphaFoldDB" id="A0A7K0BS64"/>
<keyword evidence="5 9" id="KW-0812">Transmembrane</keyword>
<dbReference type="SUPFAM" id="SSF143865">
    <property type="entry name" value="CorA soluble domain-like"/>
    <property type="match status" value="1"/>
</dbReference>
<gene>
    <name evidence="10" type="primary">corA_1</name>
    <name evidence="10" type="ORF">ACRB68_20940</name>
</gene>
<dbReference type="RefSeq" id="WP_153531872.1">
    <property type="nucleotide sequence ID" value="NZ_WEGH01000001.1"/>
</dbReference>
<dbReference type="InterPro" id="IPR045861">
    <property type="entry name" value="CorA_cytoplasmic_dom"/>
</dbReference>
<dbReference type="Gene3D" id="3.30.460.20">
    <property type="entry name" value="CorA soluble domain-like"/>
    <property type="match status" value="1"/>
</dbReference>
<evidence type="ECO:0000256" key="7">
    <source>
        <dbReference type="ARBA" id="ARBA00023136"/>
    </source>
</evidence>
<evidence type="ECO:0000313" key="10">
    <source>
        <dbReference type="EMBL" id="MQY04045.1"/>
    </source>
</evidence>
<dbReference type="Pfam" id="PF01544">
    <property type="entry name" value="CorA"/>
    <property type="match status" value="1"/>
</dbReference>
<keyword evidence="7 9" id="KW-0472">Membrane</keyword>
<keyword evidence="3" id="KW-0813">Transport</keyword>
<dbReference type="EMBL" id="WEGH01000001">
    <property type="protein sequence ID" value="MQY04045.1"/>
    <property type="molecule type" value="Genomic_DNA"/>
</dbReference>
<evidence type="ECO:0000256" key="4">
    <source>
        <dbReference type="ARBA" id="ARBA00022475"/>
    </source>
</evidence>
<feature type="region of interest" description="Disordered" evidence="8">
    <location>
        <begin position="1"/>
        <end position="23"/>
    </location>
</feature>
<dbReference type="Gene3D" id="1.20.58.340">
    <property type="entry name" value="Magnesium transport protein CorA, transmembrane region"/>
    <property type="match status" value="2"/>
</dbReference>
<evidence type="ECO:0000256" key="9">
    <source>
        <dbReference type="SAM" id="Phobius"/>
    </source>
</evidence>
<dbReference type="InterPro" id="IPR045863">
    <property type="entry name" value="CorA_TM1_TM2"/>
</dbReference>
<dbReference type="GO" id="GO:0015095">
    <property type="term" value="F:magnesium ion transmembrane transporter activity"/>
    <property type="evidence" value="ECO:0007669"/>
    <property type="project" value="TreeGrafter"/>
</dbReference>
<dbReference type="PANTHER" id="PTHR46494">
    <property type="entry name" value="CORA FAMILY METAL ION TRANSPORTER (EUROFUNG)"/>
    <property type="match status" value="1"/>
</dbReference>
<feature type="compositionally biased region" description="Basic and acidic residues" evidence="8">
    <location>
        <begin position="11"/>
        <end position="23"/>
    </location>
</feature>
<dbReference type="GO" id="GO:0005886">
    <property type="term" value="C:plasma membrane"/>
    <property type="evidence" value="ECO:0007669"/>
    <property type="project" value="UniProtKB-SubCell"/>
</dbReference>
<dbReference type="SUPFAM" id="SSF144083">
    <property type="entry name" value="Magnesium transport protein CorA, transmembrane region"/>
    <property type="match status" value="1"/>
</dbReference>
<keyword evidence="6 9" id="KW-1133">Transmembrane helix</keyword>
<feature type="transmembrane region" description="Helical" evidence="9">
    <location>
        <begin position="289"/>
        <end position="307"/>
    </location>
</feature>
<comment type="similarity">
    <text evidence="2">Belongs to the CorA metal ion transporter (MIT) (TC 1.A.35) family.</text>
</comment>
<evidence type="ECO:0000256" key="5">
    <source>
        <dbReference type="ARBA" id="ARBA00022692"/>
    </source>
</evidence>
<keyword evidence="4" id="KW-1003">Cell membrane</keyword>
<evidence type="ECO:0000313" key="11">
    <source>
        <dbReference type="Proteomes" id="UP000487268"/>
    </source>
</evidence>
<proteinExistence type="inferred from homology"/>
<sequence>MPHPSQTDPAAHPDNRIGAEPPRTRAWQDGKVVAEGFPVVELSEHLRRGEVVWVDVCAPAEHELRVLAGELNLDPVAVEDAVSPRERAKLDRYHDYFFLNLYVPHVDDGALSLHEISAFVTERAVVTIRQDRALGIDALIERWDDGPELDRPELAGNTVAVLLYGLLDLVVDRQLDAAQAFDDEADELEGLLFDENASLRGVQQRSFRFRKDLARLRRITLPMREVLNTLLRRDMGFVPQALIPYYQDVYDHTLRASEWTDSLRELITNVMDSRIAMQGNQLNEVMKKVTSWAAVIAVPTAVTGFYGQNVPYPGHDTHWGFLVSTTIIALCSVGLYVAFKKRNWL</sequence>
<evidence type="ECO:0000256" key="3">
    <source>
        <dbReference type="ARBA" id="ARBA00022448"/>
    </source>
</evidence>
<comment type="subcellular location">
    <subcellularLocation>
        <location evidence="1">Cell membrane</location>
        <topology evidence="1">Multi-pass membrane protein</topology>
    </subcellularLocation>
</comment>
<dbReference type="GO" id="GO:0000287">
    <property type="term" value="F:magnesium ion binding"/>
    <property type="evidence" value="ECO:0007669"/>
    <property type="project" value="TreeGrafter"/>
</dbReference>
<evidence type="ECO:0000256" key="8">
    <source>
        <dbReference type="SAM" id="MobiDB-lite"/>
    </source>
</evidence>